<keyword evidence="9" id="KW-0067">ATP-binding</keyword>
<dbReference type="GO" id="GO:0003919">
    <property type="term" value="F:FMN adenylyltransferase activity"/>
    <property type="evidence" value="ECO:0007669"/>
    <property type="project" value="UniProtKB-EC"/>
</dbReference>
<reference evidence="14 15" key="1">
    <citation type="submission" date="2016-03" db="EMBL/GenBank/DDBJ databases">
        <title>EvidentialGene: Evidence-directed Construction of Genes on Genomes.</title>
        <authorList>
            <person name="Gilbert D.G."/>
            <person name="Choi J.-H."/>
            <person name="Mockaitis K."/>
            <person name="Colbourne J."/>
            <person name="Pfrender M."/>
        </authorList>
    </citation>
    <scope>NUCLEOTIDE SEQUENCE [LARGE SCALE GENOMIC DNA]</scope>
    <source>
        <strain evidence="14 15">Xinb3</strain>
        <tissue evidence="14">Complete organism</tissue>
    </source>
</reference>
<evidence type="ECO:0000259" key="13">
    <source>
        <dbReference type="Pfam" id="PF01507"/>
    </source>
</evidence>
<evidence type="ECO:0000256" key="7">
    <source>
        <dbReference type="ARBA" id="ARBA00022741"/>
    </source>
</evidence>
<evidence type="ECO:0000256" key="6">
    <source>
        <dbReference type="ARBA" id="ARBA00022695"/>
    </source>
</evidence>
<proteinExistence type="predicted"/>
<dbReference type="GO" id="GO:0006747">
    <property type="term" value="P:FAD biosynthetic process"/>
    <property type="evidence" value="ECO:0007669"/>
    <property type="project" value="TreeGrafter"/>
</dbReference>
<feature type="domain" description="Phosphoadenosine phosphosulphate reductase" evidence="13">
    <location>
        <begin position="96"/>
        <end position="180"/>
    </location>
</feature>
<name>A0A162Q689_9CRUS</name>
<dbReference type="GO" id="GO:0005524">
    <property type="term" value="F:ATP binding"/>
    <property type="evidence" value="ECO:0007669"/>
    <property type="project" value="UniProtKB-KW"/>
</dbReference>
<evidence type="ECO:0000256" key="2">
    <source>
        <dbReference type="ARBA" id="ARBA00012393"/>
    </source>
</evidence>
<dbReference type="PANTHER" id="PTHR23293:SF9">
    <property type="entry name" value="FAD SYNTHASE"/>
    <property type="match status" value="1"/>
</dbReference>
<organism evidence="14 15">
    <name type="scientific">Daphnia magna</name>
    <dbReference type="NCBI Taxonomy" id="35525"/>
    <lineage>
        <taxon>Eukaryota</taxon>
        <taxon>Metazoa</taxon>
        <taxon>Ecdysozoa</taxon>
        <taxon>Arthropoda</taxon>
        <taxon>Crustacea</taxon>
        <taxon>Branchiopoda</taxon>
        <taxon>Diplostraca</taxon>
        <taxon>Cladocera</taxon>
        <taxon>Anomopoda</taxon>
        <taxon>Daphniidae</taxon>
        <taxon>Daphnia</taxon>
    </lineage>
</organism>
<accession>A0A162Q689</accession>
<evidence type="ECO:0000256" key="10">
    <source>
        <dbReference type="ARBA" id="ARBA00031145"/>
    </source>
</evidence>
<evidence type="ECO:0000256" key="3">
    <source>
        <dbReference type="ARBA" id="ARBA00022630"/>
    </source>
</evidence>
<dbReference type="Pfam" id="PF01507">
    <property type="entry name" value="PAPS_reduct"/>
    <property type="match status" value="1"/>
</dbReference>
<dbReference type="EMBL" id="LRGB01000389">
    <property type="protein sequence ID" value="KZS19382.1"/>
    <property type="molecule type" value="Genomic_DNA"/>
</dbReference>
<keyword evidence="7" id="KW-0547">Nucleotide-binding</keyword>
<evidence type="ECO:0000256" key="8">
    <source>
        <dbReference type="ARBA" id="ARBA00022827"/>
    </source>
</evidence>
<keyword evidence="15" id="KW-1185">Reference proteome</keyword>
<keyword evidence="4" id="KW-0288">FMN</keyword>
<dbReference type="AlphaFoldDB" id="A0A162Q689"/>
<evidence type="ECO:0000256" key="9">
    <source>
        <dbReference type="ARBA" id="ARBA00022840"/>
    </source>
</evidence>
<dbReference type="PANTHER" id="PTHR23293">
    <property type="entry name" value="FAD SYNTHETASE-RELATED FMN ADENYLYLTRANSFERASE"/>
    <property type="match status" value="1"/>
</dbReference>
<dbReference type="STRING" id="35525.A0A162Q689"/>
<keyword evidence="3" id="KW-0285">Flavoprotein</keyword>
<evidence type="ECO:0000256" key="4">
    <source>
        <dbReference type="ARBA" id="ARBA00022643"/>
    </source>
</evidence>
<evidence type="ECO:0000256" key="11">
    <source>
        <dbReference type="ARBA" id="ARBA00031871"/>
    </source>
</evidence>
<protein>
    <recommendedName>
        <fullName evidence="2">FAD synthase</fullName>
        <ecNumber evidence="2">2.7.7.2</ecNumber>
    </recommendedName>
    <alternativeName>
        <fullName evidence="10">FAD pyrophosphorylase</fullName>
    </alternativeName>
    <alternativeName>
        <fullName evidence="11">FMN adenylyltransferase</fullName>
    </alternativeName>
</protein>
<dbReference type="EC" id="2.7.7.2" evidence="2"/>
<dbReference type="OrthoDB" id="270728at2759"/>
<dbReference type="Gene3D" id="3.40.50.620">
    <property type="entry name" value="HUPs"/>
    <property type="match status" value="2"/>
</dbReference>
<evidence type="ECO:0000256" key="12">
    <source>
        <dbReference type="ARBA" id="ARBA00049494"/>
    </source>
</evidence>
<dbReference type="SUPFAM" id="SSF52402">
    <property type="entry name" value="Adenine nucleotide alpha hydrolases-like"/>
    <property type="match status" value="1"/>
</dbReference>
<gene>
    <name evidence="14" type="ORF">APZ42_014245</name>
</gene>
<dbReference type="CDD" id="cd23948">
    <property type="entry name" value="FAD_synthase"/>
    <property type="match status" value="1"/>
</dbReference>
<evidence type="ECO:0000313" key="15">
    <source>
        <dbReference type="Proteomes" id="UP000076858"/>
    </source>
</evidence>
<keyword evidence="6" id="KW-0548">Nucleotidyltransferase</keyword>
<sequence>METTVPRAIKCKAGQSHAGACSSHQPDVLKHKTIEECLSRYQPSEVCVSFNGGKDCSALLHLIHAAWTKRNKGSTTDGLRYDLELWTVPGPVRSGLKMALNEHPEIKAILMGTRRSDPHSANLQAFQMTDDGWPSVMRVSPILDWSYQQVWLFLRQLNLPYCNLYDKGYTSVGNRGNTQPNAALRVIDPATGLETYRPAYLLHDCMAERQGRL</sequence>
<evidence type="ECO:0000256" key="5">
    <source>
        <dbReference type="ARBA" id="ARBA00022679"/>
    </source>
</evidence>
<comment type="catalytic activity">
    <reaction evidence="12">
        <text>FMN + ATP + H(+) = FAD + diphosphate</text>
        <dbReference type="Rhea" id="RHEA:17237"/>
        <dbReference type="ChEBI" id="CHEBI:15378"/>
        <dbReference type="ChEBI" id="CHEBI:30616"/>
        <dbReference type="ChEBI" id="CHEBI:33019"/>
        <dbReference type="ChEBI" id="CHEBI:57692"/>
        <dbReference type="ChEBI" id="CHEBI:58210"/>
        <dbReference type="EC" id="2.7.7.2"/>
    </reaction>
</comment>
<dbReference type="InterPro" id="IPR002500">
    <property type="entry name" value="PAPS_reduct_dom"/>
</dbReference>
<dbReference type="InterPro" id="IPR014729">
    <property type="entry name" value="Rossmann-like_a/b/a_fold"/>
</dbReference>
<evidence type="ECO:0000313" key="14">
    <source>
        <dbReference type="EMBL" id="KZS19382.1"/>
    </source>
</evidence>
<evidence type="ECO:0000256" key="1">
    <source>
        <dbReference type="ARBA" id="ARBA00004726"/>
    </source>
</evidence>
<keyword evidence="8" id="KW-0274">FAD</keyword>
<dbReference type="Proteomes" id="UP000076858">
    <property type="component" value="Unassembled WGS sequence"/>
</dbReference>
<comment type="pathway">
    <text evidence="1">Cofactor biosynthesis; FAD biosynthesis; FAD from FMN: step 1/1.</text>
</comment>
<comment type="caution">
    <text evidence="14">The sequence shown here is derived from an EMBL/GenBank/DDBJ whole genome shotgun (WGS) entry which is preliminary data.</text>
</comment>
<keyword evidence="5" id="KW-0808">Transferase</keyword>